<proteinExistence type="predicted"/>
<accession>A0A3D9D5B6</accession>
<sequence length="70" mass="8245">MQRKSTPESKDFISLFTFEELLNQVEFDLRIKEFVVMEIETANHAVELNKPFRSDYFAIFLIQKGNMVLG</sequence>
<dbReference type="EMBL" id="QNUG01000001">
    <property type="protein sequence ID" value="REC73213.1"/>
    <property type="molecule type" value="Genomic_DNA"/>
</dbReference>
<protein>
    <submittedName>
        <fullName evidence="1">Uncharacterized protein</fullName>
    </submittedName>
</protein>
<comment type="caution">
    <text evidence="1">The sequence shown here is derived from an EMBL/GenBank/DDBJ whole genome shotgun (WGS) entry which is preliminary data.</text>
</comment>
<dbReference type="Proteomes" id="UP000256326">
    <property type="component" value="Unassembled WGS sequence"/>
</dbReference>
<name>A0A3D9D5B6_9FLAO</name>
<gene>
    <name evidence="1" type="ORF">DRF58_00210</name>
</gene>
<keyword evidence="2" id="KW-1185">Reference proteome</keyword>
<dbReference type="RefSeq" id="WP_116031386.1">
    <property type="nucleotide sequence ID" value="NZ_JBHLVV010000067.1"/>
</dbReference>
<organism evidence="1 2">
    <name type="scientific">Epilithonimonas hispanica</name>
    <dbReference type="NCBI Taxonomy" id="358687"/>
    <lineage>
        <taxon>Bacteria</taxon>
        <taxon>Pseudomonadati</taxon>
        <taxon>Bacteroidota</taxon>
        <taxon>Flavobacteriia</taxon>
        <taxon>Flavobacteriales</taxon>
        <taxon>Weeksellaceae</taxon>
        <taxon>Chryseobacterium group</taxon>
        <taxon>Epilithonimonas</taxon>
    </lineage>
</organism>
<evidence type="ECO:0000313" key="2">
    <source>
        <dbReference type="Proteomes" id="UP000256326"/>
    </source>
</evidence>
<dbReference type="AlphaFoldDB" id="A0A3D9D5B6"/>
<reference evidence="1 2" key="1">
    <citation type="journal article" date="2006" name="Int. J. Syst. Evol. Microbiol.">
        <title>Chryseobacterium hispanicum sp. nov., isolated from the drinking water distribution system of Sevilla, Spain.</title>
        <authorList>
            <person name="Gallego V."/>
            <person name="Garcia M.T."/>
            <person name="Ventosa A."/>
        </authorList>
    </citation>
    <scope>NUCLEOTIDE SEQUENCE [LARGE SCALE GENOMIC DNA]</scope>
    <source>
        <strain evidence="1 2">KCTC 22104</strain>
    </source>
</reference>
<evidence type="ECO:0000313" key="1">
    <source>
        <dbReference type="EMBL" id="REC73213.1"/>
    </source>
</evidence>